<dbReference type="InterPro" id="IPR017853">
    <property type="entry name" value="GH"/>
</dbReference>
<protein>
    <recommendedName>
        <fullName evidence="3 6">Glucosylceramidase</fullName>
        <ecNumber evidence="3 6">3.2.1.45</ecNumber>
    </recommendedName>
</protein>
<comment type="catalytic activity">
    <reaction evidence="1">
        <text>a beta-D-glucosyl-(1&lt;-&gt;1')-N-acylsphing-4-enine + H2O = an N-acylsphing-4-enine + D-glucose</text>
        <dbReference type="Rhea" id="RHEA:13269"/>
        <dbReference type="ChEBI" id="CHEBI:4167"/>
        <dbReference type="ChEBI" id="CHEBI:15377"/>
        <dbReference type="ChEBI" id="CHEBI:22801"/>
        <dbReference type="ChEBI" id="CHEBI:52639"/>
        <dbReference type="EC" id="3.2.1.45"/>
    </reaction>
    <physiologicalReaction direction="left-to-right" evidence="1">
        <dbReference type="Rhea" id="RHEA:13270"/>
    </physiologicalReaction>
</comment>
<sequence length="420" mass="47693">MTYQTILGFGGSFTDAAGQNINSLSSETKEWLLRAYWAPEGIEYGVGRVPIGGSDMSPRGYTLDDVEGDVELVHWSLQPEDYNYKIPNMKRARQLSEQEVLIFGSPWSPPTWMKSNKMFNGTGYLLPEYWQPYANYIVKWAQAYESEGVPLWGLTPQNEPLDQEEDWNINSCRWHPDEMRDWTRDYLGPSLEATGYGRLKMMACDFNRYTLPYYVEPCFTHPECSKYVDGVAVHWYGDRTESPDLLLETRDLDPTKFILYSEACHATMWGPDGEFIPLGDWARGEDYLLDILENLNYYSVGWVDWNMAMDTNGGPHWIGANLDSPIIVNATADEFYKQPKFYALAHVSKFFKRGDVRVDAIPTLDTIKAAAVTKPDGSVAVVVINLAEDFQGISISVDGTRFINTVLASKSFNSFIVPPE</sequence>
<dbReference type="Gene3D" id="3.20.20.80">
    <property type="entry name" value="Glycosidases"/>
    <property type="match status" value="1"/>
</dbReference>
<name>A0A8B7N2B1_HYAAZ</name>
<evidence type="ECO:0000256" key="6">
    <source>
        <dbReference type="RuleBase" id="RU361188"/>
    </source>
</evidence>
<keyword evidence="6" id="KW-0443">Lipid metabolism</keyword>
<dbReference type="RefSeq" id="XP_018007354.1">
    <property type="nucleotide sequence ID" value="XM_018151865.2"/>
</dbReference>
<evidence type="ECO:0000313" key="10">
    <source>
        <dbReference type="RefSeq" id="XP_018007354.1"/>
    </source>
</evidence>
<evidence type="ECO:0000259" key="8">
    <source>
        <dbReference type="Pfam" id="PF17189"/>
    </source>
</evidence>
<dbReference type="GO" id="GO:0016020">
    <property type="term" value="C:membrane"/>
    <property type="evidence" value="ECO:0007669"/>
    <property type="project" value="GOC"/>
</dbReference>
<keyword evidence="9" id="KW-1185">Reference proteome</keyword>
<keyword evidence="4" id="KW-0732">Signal</keyword>
<keyword evidence="5 6" id="KW-0378">Hydrolase</keyword>
<dbReference type="Pfam" id="PF17189">
    <property type="entry name" value="Glyco_hydro_30C"/>
    <property type="match status" value="1"/>
</dbReference>
<evidence type="ECO:0000256" key="5">
    <source>
        <dbReference type="ARBA" id="ARBA00022801"/>
    </source>
</evidence>
<dbReference type="GO" id="GO:0006680">
    <property type="term" value="P:glucosylceramide catabolic process"/>
    <property type="evidence" value="ECO:0007669"/>
    <property type="project" value="TreeGrafter"/>
</dbReference>
<accession>A0A8B7N2B1</accession>
<reference evidence="10" key="1">
    <citation type="submission" date="2025-08" db="UniProtKB">
        <authorList>
            <consortium name="RefSeq"/>
        </authorList>
    </citation>
    <scope>IDENTIFICATION</scope>
</reference>
<dbReference type="KEGG" id="hazt:108665139"/>
<dbReference type="Proteomes" id="UP000694843">
    <property type="component" value="Unplaced"/>
</dbReference>
<dbReference type="AlphaFoldDB" id="A0A8B7N2B1"/>
<dbReference type="InterPro" id="IPR033453">
    <property type="entry name" value="Glyco_hydro_30_TIM-barrel"/>
</dbReference>
<dbReference type="PRINTS" id="PR00843">
    <property type="entry name" value="GLHYDRLASE30"/>
</dbReference>
<dbReference type="GO" id="GO:0004348">
    <property type="term" value="F:glucosylceramidase activity"/>
    <property type="evidence" value="ECO:0007669"/>
    <property type="project" value="UniProtKB-EC"/>
</dbReference>
<feature type="domain" description="Glycosyl hydrolase family 30 TIM-barrel" evidence="7">
    <location>
        <begin position="6"/>
        <end position="350"/>
    </location>
</feature>
<proteinExistence type="inferred from homology"/>
<feature type="domain" description="Glycosyl hydrolase family 30 beta sandwich" evidence="8">
    <location>
        <begin position="356"/>
        <end position="414"/>
    </location>
</feature>
<evidence type="ECO:0000256" key="2">
    <source>
        <dbReference type="ARBA" id="ARBA00005382"/>
    </source>
</evidence>
<evidence type="ECO:0000259" key="7">
    <source>
        <dbReference type="Pfam" id="PF02055"/>
    </source>
</evidence>
<dbReference type="PANTHER" id="PTHR11069">
    <property type="entry name" value="GLUCOSYLCERAMIDASE"/>
    <property type="match status" value="1"/>
</dbReference>
<evidence type="ECO:0000256" key="3">
    <source>
        <dbReference type="ARBA" id="ARBA00012658"/>
    </source>
</evidence>
<evidence type="ECO:0000256" key="1">
    <source>
        <dbReference type="ARBA" id="ARBA00001013"/>
    </source>
</evidence>
<organism evidence="9 10">
    <name type="scientific">Hyalella azteca</name>
    <name type="common">Amphipod</name>
    <dbReference type="NCBI Taxonomy" id="294128"/>
    <lineage>
        <taxon>Eukaryota</taxon>
        <taxon>Metazoa</taxon>
        <taxon>Ecdysozoa</taxon>
        <taxon>Arthropoda</taxon>
        <taxon>Crustacea</taxon>
        <taxon>Multicrustacea</taxon>
        <taxon>Malacostraca</taxon>
        <taxon>Eumalacostraca</taxon>
        <taxon>Peracarida</taxon>
        <taxon>Amphipoda</taxon>
        <taxon>Senticaudata</taxon>
        <taxon>Talitrida</taxon>
        <taxon>Talitroidea</taxon>
        <taxon>Hyalellidae</taxon>
        <taxon>Hyalella</taxon>
    </lineage>
</organism>
<dbReference type="GeneID" id="108665139"/>
<keyword evidence="6" id="KW-0746">Sphingolipid metabolism</keyword>
<comment type="similarity">
    <text evidence="2 6">Belongs to the glycosyl hydrolase 30 family.</text>
</comment>
<dbReference type="InterPro" id="IPR001139">
    <property type="entry name" value="Glyco_hydro_30"/>
</dbReference>
<evidence type="ECO:0000313" key="9">
    <source>
        <dbReference type="Proteomes" id="UP000694843"/>
    </source>
</evidence>
<dbReference type="PANTHER" id="PTHR11069:SF23">
    <property type="entry name" value="LYSOSOMAL ACID GLUCOSYLCERAMIDASE"/>
    <property type="match status" value="1"/>
</dbReference>
<dbReference type="OrthoDB" id="2160638at2759"/>
<evidence type="ECO:0000256" key="4">
    <source>
        <dbReference type="ARBA" id="ARBA00022729"/>
    </source>
</evidence>
<keyword evidence="6" id="KW-0326">Glycosidase</keyword>
<dbReference type="OMA" id="GPIMEEG"/>
<dbReference type="InterPro" id="IPR033452">
    <property type="entry name" value="GH30_C"/>
</dbReference>
<gene>
    <name evidence="10" type="primary">LOC108665139</name>
</gene>
<dbReference type="Pfam" id="PF02055">
    <property type="entry name" value="Glyco_hydro_30"/>
    <property type="match status" value="1"/>
</dbReference>
<dbReference type="EC" id="3.2.1.45" evidence="3 6"/>
<dbReference type="SUPFAM" id="SSF51445">
    <property type="entry name" value="(Trans)glycosidases"/>
    <property type="match status" value="1"/>
</dbReference>